<dbReference type="AlphaFoldDB" id="A0A1A9ZJG3"/>
<evidence type="ECO:0000313" key="2">
    <source>
        <dbReference type="EnsemblMetazoa" id="GPAI016782-PA"/>
    </source>
</evidence>
<dbReference type="VEuPathDB" id="VectorBase:GPAI016782"/>
<dbReference type="EnsemblMetazoa" id="GPAI016782-RA">
    <property type="protein sequence ID" value="GPAI016782-PA"/>
    <property type="gene ID" value="GPAI016782"/>
</dbReference>
<feature type="chain" id="PRO_5008402952" evidence="1">
    <location>
        <begin position="19"/>
        <end position="154"/>
    </location>
</feature>
<organism evidence="2 3">
    <name type="scientific">Glossina pallidipes</name>
    <name type="common">Tsetse fly</name>
    <dbReference type="NCBI Taxonomy" id="7398"/>
    <lineage>
        <taxon>Eukaryota</taxon>
        <taxon>Metazoa</taxon>
        <taxon>Ecdysozoa</taxon>
        <taxon>Arthropoda</taxon>
        <taxon>Hexapoda</taxon>
        <taxon>Insecta</taxon>
        <taxon>Pterygota</taxon>
        <taxon>Neoptera</taxon>
        <taxon>Endopterygota</taxon>
        <taxon>Diptera</taxon>
        <taxon>Brachycera</taxon>
        <taxon>Muscomorpha</taxon>
        <taxon>Hippoboscoidea</taxon>
        <taxon>Glossinidae</taxon>
        <taxon>Glossina</taxon>
    </lineage>
</organism>
<reference evidence="2" key="2">
    <citation type="submission" date="2020-05" db="UniProtKB">
        <authorList>
            <consortium name="EnsemblMetazoa"/>
        </authorList>
    </citation>
    <scope>IDENTIFICATION</scope>
    <source>
        <strain evidence="2">IAEA</strain>
    </source>
</reference>
<proteinExistence type="predicted"/>
<keyword evidence="3" id="KW-1185">Reference proteome</keyword>
<accession>A0A1A9ZJG3</accession>
<sequence length="154" mass="17152">MIWQLCCIFYIVAQTAAAATVAGTIAAAEICQPKAAVVVRQPPIIILMEMHLTRLALVEEEFQKGIRKEGNVIYEFEIRSNLSSIHLKNILAILRYFGNAFNALMGILVFFNRLDLKVFASSSKFQNQSESKEEKLENTTAVTAIAIATMIVLE</sequence>
<keyword evidence="1" id="KW-0732">Signal</keyword>
<dbReference type="Proteomes" id="UP000092445">
    <property type="component" value="Unassembled WGS sequence"/>
</dbReference>
<name>A0A1A9ZJG3_GLOPL</name>
<evidence type="ECO:0000313" key="3">
    <source>
        <dbReference type="Proteomes" id="UP000092445"/>
    </source>
</evidence>
<reference evidence="3" key="1">
    <citation type="submission" date="2014-03" db="EMBL/GenBank/DDBJ databases">
        <authorList>
            <person name="Aksoy S."/>
            <person name="Warren W."/>
            <person name="Wilson R.K."/>
        </authorList>
    </citation>
    <scope>NUCLEOTIDE SEQUENCE [LARGE SCALE GENOMIC DNA]</scope>
    <source>
        <strain evidence="3">IAEA</strain>
    </source>
</reference>
<protein>
    <submittedName>
        <fullName evidence="2">Uncharacterized protein</fullName>
    </submittedName>
</protein>
<evidence type="ECO:0000256" key="1">
    <source>
        <dbReference type="SAM" id="SignalP"/>
    </source>
</evidence>
<feature type="signal peptide" evidence="1">
    <location>
        <begin position="1"/>
        <end position="18"/>
    </location>
</feature>